<reference evidence="7 8" key="1">
    <citation type="submission" date="2024-06" db="EMBL/GenBank/DDBJ databases">
        <title>A chromosome-level genome assembly of beet webworm, Loxostege sticticalis.</title>
        <authorList>
            <person name="Zhang Y."/>
        </authorList>
    </citation>
    <scope>NUCLEOTIDE SEQUENCE [LARGE SCALE GENOMIC DNA]</scope>
    <source>
        <strain evidence="7">AQ028</strain>
        <tissue evidence="7">Male pupae</tissue>
    </source>
</reference>
<dbReference type="InterPro" id="IPR036188">
    <property type="entry name" value="FAD/NAD-bd_sf"/>
</dbReference>
<comment type="similarity">
    <text evidence="2">Belongs to the GMC oxidoreductase family.</text>
</comment>
<evidence type="ECO:0000313" key="7">
    <source>
        <dbReference type="EMBL" id="KAL0818225.1"/>
    </source>
</evidence>
<dbReference type="SUPFAM" id="SSF51905">
    <property type="entry name" value="FAD/NAD(P)-binding domain"/>
    <property type="match status" value="1"/>
</dbReference>
<comment type="caution">
    <text evidence="7">The sequence shown here is derived from an EMBL/GenBank/DDBJ whole genome shotgun (WGS) entry which is preliminary data.</text>
</comment>
<dbReference type="PROSITE" id="PS00624">
    <property type="entry name" value="GMC_OXRED_2"/>
    <property type="match status" value="1"/>
</dbReference>
<dbReference type="Pfam" id="PF00732">
    <property type="entry name" value="GMC_oxred_N"/>
    <property type="match status" value="1"/>
</dbReference>
<evidence type="ECO:0000259" key="6">
    <source>
        <dbReference type="PROSITE" id="PS00624"/>
    </source>
</evidence>
<evidence type="ECO:0000313" key="8">
    <source>
        <dbReference type="Proteomes" id="UP001549921"/>
    </source>
</evidence>
<dbReference type="InterPro" id="IPR000172">
    <property type="entry name" value="GMC_OxRdtase_N"/>
</dbReference>
<dbReference type="Gene3D" id="3.50.50.60">
    <property type="entry name" value="FAD/NAD(P)-binding domain"/>
    <property type="match status" value="1"/>
</dbReference>
<feature type="binding site" evidence="5">
    <location>
        <position position="260"/>
    </location>
    <ligand>
        <name>FAD</name>
        <dbReference type="ChEBI" id="CHEBI:57692"/>
    </ligand>
</feature>
<dbReference type="AlphaFoldDB" id="A0ABD0SEG1"/>
<dbReference type="PANTHER" id="PTHR11552:SF147">
    <property type="entry name" value="CHOLINE DEHYDROGENASE, MITOCHONDRIAL"/>
    <property type="match status" value="1"/>
</dbReference>
<keyword evidence="4 5" id="KW-0274">FAD</keyword>
<evidence type="ECO:0000256" key="4">
    <source>
        <dbReference type="ARBA" id="ARBA00022827"/>
    </source>
</evidence>
<dbReference type="SUPFAM" id="SSF54373">
    <property type="entry name" value="FAD-linked reductases, C-terminal domain"/>
    <property type="match status" value="1"/>
</dbReference>
<dbReference type="Gene3D" id="3.30.560.10">
    <property type="entry name" value="Glucose Oxidase, domain 3"/>
    <property type="match status" value="1"/>
</dbReference>
<dbReference type="PANTHER" id="PTHR11552">
    <property type="entry name" value="GLUCOSE-METHANOL-CHOLINE GMC OXIDOREDUCTASE"/>
    <property type="match status" value="1"/>
</dbReference>
<protein>
    <recommendedName>
        <fullName evidence="6">Glucose-methanol-choline oxidoreductase N-terminal domain-containing protein</fullName>
    </recommendedName>
</protein>
<dbReference type="Proteomes" id="UP001549921">
    <property type="component" value="Unassembled WGS sequence"/>
</dbReference>
<evidence type="ECO:0000256" key="3">
    <source>
        <dbReference type="ARBA" id="ARBA00022630"/>
    </source>
</evidence>
<keyword evidence="3" id="KW-0285">Flavoprotein</keyword>
<comment type="cofactor">
    <cofactor evidence="1 5">
        <name>FAD</name>
        <dbReference type="ChEBI" id="CHEBI:57692"/>
    </cofactor>
</comment>
<evidence type="ECO:0000256" key="1">
    <source>
        <dbReference type="ARBA" id="ARBA00001974"/>
    </source>
</evidence>
<dbReference type="InterPro" id="IPR012132">
    <property type="entry name" value="GMC_OxRdtase"/>
</dbReference>
<evidence type="ECO:0000256" key="2">
    <source>
        <dbReference type="ARBA" id="ARBA00010790"/>
    </source>
</evidence>
<evidence type="ECO:0000256" key="5">
    <source>
        <dbReference type="PIRSR" id="PIRSR000137-2"/>
    </source>
</evidence>
<feature type="domain" description="Glucose-methanol-choline oxidoreductase N-terminal" evidence="6">
    <location>
        <begin position="298"/>
        <end position="312"/>
    </location>
</feature>
<dbReference type="PIRSF" id="PIRSF000137">
    <property type="entry name" value="Alcohol_oxidase"/>
    <property type="match status" value="1"/>
</dbReference>
<name>A0ABD0SEG1_LOXSC</name>
<dbReference type="EMBL" id="JBEDNZ010000022">
    <property type="protein sequence ID" value="KAL0818225.1"/>
    <property type="molecule type" value="Genomic_DNA"/>
</dbReference>
<organism evidence="7 8">
    <name type="scientific">Loxostege sticticalis</name>
    <name type="common">Beet webworm moth</name>
    <dbReference type="NCBI Taxonomy" id="481309"/>
    <lineage>
        <taxon>Eukaryota</taxon>
        <taxon>Metazoa</taxon>
        <taxon>Ecdysozoa</taxon>
        <taxon>Arthropoda</taxon>
        <taxon>Hexapoda</taxon>
        <taxon>Insecta</taxon>
        <taxon>Pterygota</taxon>
        <taxon>Neoptera</taxon>
        <taxon>Endopterygota</taxon>
        <taxon>Lepidoptera</taxon>
        <taxon>Glossata</taxon>
        <taxon>Ditrysia</taxon>
        <taxon>Pyraloidea</taxon>
        <taxon>Crambidae</taxon>
        <taxon>Pyraustinae</taxon>
        <taxon>Loxostege</taxon>
    </lineage>
</organism>
<gene>
    <name evidence="7" type="ORF">ABMA28_008725</name>
</gene>
<proteinExistence type="inferred from homology"/>
<accession>A0ABD0SEG1</accession>
<sequence length="604" mass="67650">MEALQANITATCPSAFHGATGQLFAAAVTSMVAAYCAIFDDYQWPRDRAEEIIENGPTSFDFIVVGAGTAGSALAGLLSEHNPHWSVLLVEAGDDPSLNSVVPAFLLYNQDINWGYRTKPDSKSCLGSVNNECLWSKGKAMGGSSSINAMLYVRGHPKDFQNWEDAGNFGWGYEDLKGYFEDIERKMNFSSYKYNEHPWYGILDEAYKERGLHKSTLVNNESKIGTRVTKLTVSNGKRLNTAKIYLKERENLYVMKNTLVQKVVIDPVTHIAKGVELRHQNGIVTQIVANKEIILSAGSIATPQILLLSGIGPRLHLNEKGIECLVDLPVGQNLQDHVLVPLDFKTNQHTIITPEIMTSFLLQYMFTKTGFLSNIGVVDYMSFINTKNESIYPDIQFHHMLFPQNDQFTLRPYLTGFGYKEEVIDAIAQINKNSDTLGLYPTLLHPKSKGEIRLANSNPESAPEIITNYYQDPDDIQTLIRAIKEARKLEQTDAFKKYEIKLAPLKLSGCAEFLFDSEEYWECYIRHLGVTIYHPIGTVKMGLEDDSTSVVNEYLLVHGVKSLRVVDASIMPTITSGNTMAPTLVIAEKAFDMIIKQYELKDEL</sequence>
<dbReference type="Pfam" id="PF05199">
    <property type="entry name" value="GMC_oxred_C"/>
    <property type="match status" value="1"/>
</dbReference>
<dbReference type="InterPro" id="IPR007867">
    <property type="entry name" value="GMC_OxRtase_C"/>
</dbReference>